<dbReference type="Proteomes" id="UP000265540">
    <property type="component" value="Unassembled WGS sequence"/>
</dbReference>
<gene>
    <name evidence="1" type="ORF">C4561_02940</name>
</gene>
<dbReference type="AlphaFoldDB" id="A0A3A4ZDF1"/>
<organism evidence="1 2">
    <name type="scientific">candidate division WWE3 bacterium</name>
    <dbReference type="NCBI Taxonomy" id="2053526"/>
    <lineage>
        <taxon>Bacteria</taxon>
        <taxon>Katanobacteria</taxon>
    </lineage>
</organism>
<proteinExistence type="predicted"/>
<sequence>MIISKNFVVWENTPLLCELTFEYTLFPGSLLFLANINIYKKVFNNCEKNKIADYELLGEFETLISKDFVRISYTWLPIQVFIRSLFPVLYC</sequence>
<name>A0A3A4ZDF1_UNCKA</name>
<reference evidence="1 2" key="1">
    <citation type="journal article" date="2017" name="ISME J.">
        <title>Energy and carbon metabolisms in a deep terrestrial subsurface fluid microbial community.</title>
        <authorList>
            <person name="Momper L."/>
            <person name="Jungbluth S.P."/>
            <person name="Lee M.D."/>
            <person name="Amend J.P."/>
        </authorList>
    </citation>
    <scope>NUCLEOTIDE SEQUENCE [LARGE SCALE GENOMIC DNA]</scope>
    <source>
        <strain evidence="1">SURF_46</strain>
    </source>
</reference>
<evidence type="ECO:0000313" key="2">
    <source>
        <dbReference type="Proteomes" id="UP000265540"/>
    </source>
</evidence>
<comment type="caution">
    <text evidence="1">The sequence shown here is derived from an EMBL/GenBank/DDBJ whole genome shotgun (WGS) entry which is preliminary data.</text>
</comment>
<accession>A0A3A4ZDF1</accession>
<dbReference type="EMBL" id="QZJF01000016">
    <property type="protein sequence ID" value="RJR27098.1"/>
    <property type="molecule type" value="Genomic_DNA"/>
</dbReference>
<evidence type="ECO:0000313" key="1">
    <source>
        <dbReference type="EMBL" id="RJR27098.1"/>
    </source>
</evidence>
<protein>
    <submittedName>
        <fullName evidence="1">Uncharacterized protein</fullName>
    </submittedName>
</protein>